<evidence type="ECO:0000256" key="2">
    <source>
        <dbReference type="ARBA" id="ARBA00022490"/>
    </source>
</evidence>
<dbReference type="GO" id="GO:0005737">
    <property type="term" value="C:cytoplasm"/>
    <property type="evidence" value="ECO:0007669"/>
    <property type="project" value="UniProtKB-SubCell"/>
</dbReference>
<sequence>MADVKSKDSDREPDPPTKTVDKPAPRHGKRDAPKEAPAPPADRAGVAPRGGRGGQRSGGFNDNETGTYLQKNLDEKHLADSL</sequence>
<evidence type="ECO:0000256" key="3">
    <source>
        <dbReference type="SAM" id="MobiDB-lite"/>
    </source>
</evidence>
<evidence type="ECO:0000313" key="5">
    <source>
        <dbReference type="EMBL" id="OCT53180.1"/>
    </source>
</evidence>
<comment type="subcellular location">
    <subcellularLocation>
        <location evidence="1">Cytoplasm</location>
    </subcellularLocation>
</comment>
<feature type="compositionally biased region" description="Gly residues" evidence="3">
    <location>
        <begin position="48"/>
        <end position="57"/>
    </location>
</feature>
<comment type="caution">
    <text evidence="5">The sequence shown here is derived from an EMBL/GenBank/DDBJ whole genome shotgun (WGS) entry which is preliminary data.</text>
</comment>
<protein>
    <recommendedName>
        <fullName evidence="4">STM1-like N-terminal domain-containing protein</fullName>
    </recommendedName>
</protein>
<feature type="domain" description="STM1-like N-terminal" evidence="4">
    <location>
        <begin position="3"/>
        <end position="54"/>
    </location>
</feature>
<dbReference type="STRING" id="86049.A0A1C1CXQ0"/>
<name>A0A1C1CXQ0_9EURO</name>
<gene>
    <name evidence="5" type="ORF">CLCR_10982</name>
</gene>
<dbReference type="Proteomes" id="UP000094526">
    <property type="component" value="Unassembled WGS sequence"/>
</dbReference>
<dbReference type="Pfam" id="PF09598">
    <property type="entry name" value="Stm1_N"/>
    <property type="match status" value="1"/>
</dbReference>
<keyword evidence="2" id="KW-0963">Cytoplasm</keyword>
<accession>A0A1C1CXQ0</accession>
<evidence type="ECO:0000313" key="6">
    <source>
        <dbReference type="Proteomes" id="UP000094526"/>
    </source>
</evidence>
<keyword evidence="6" id="KW-1185">Reference proteome</keyword>
<proteinExistence type="predicted"/>
<reference evidence="6" key="1">
    <citation type="submission" date="2015-07" db="EMBL/GenBank/DDBJ databases">
        <authorList>
            <person name="Teixeira M.M."/>
            <person name="Souza R.C."/>
            <person name="Almeida L.G."/>
            <person name="Vicente V.A."/>
            <person name="de Hoog S."/>
            <person name="Bocca A.L."/>
            <person name="de Almeida S.R."/>
            <person name="Vasconcelos A.T."/>
            <person name="Felipe M.S."/>
        </authorList>
    </citation>
    <scope>NUCLEOTIDE SEQUENCE [LARGE SCALE GENOMIC DNA]</scope>
    <source>
        <strain evidence="6">KSF</strain>
    </source>
</reference>
<dbReference type="AlphaFoldDB" id="A0A1C1CXQ0"/>
<dbReference type="InterPro" id="IPR019084">
    <property type="entry name" value="STM1-like_N"/>
</dbReference>
<organism evidence="5 6">
    <name type="scientific">Cladophialophora carrionii</name>
    <dbReference type="NCBI Taxonomy" id="86049"/>
    <lineage>
        <taxon>Eukaryota</taxon>
        <taxon>Fungi</taxon>
        <taxon>Dikarya</taxon>
        <taxon>Ascomycota</taxon>
        <taxon>Pezizomycotina</taxon>
        <taxon>Eurotiomycetes</taxon>
        <taxon>Chaetothyriomycetidae</taxon>
        <taxon>Chaetothyriales</taxon>
        <taxon>Herpotrichiellaceae</taxon>
        <taxon>Cladophialophora</taxon>
    </lineage>
</organism>
<dbReference type="VEuPathDB" id="FungiDB:CLCR_10982"/>
<evidence type="ECO:0000259" key="4">
    <source>
        <dbReference type="Pfam" id="PF09598"/>
    </source>
</evidence>
<feature type="compositionally biased region" description="Basic and acidic residues" evidence="3">
    <location>
        <begin position="72"/>
        <end position="82"/>
    </location>
</feature>
<feature type="compositionally biased region" description="Basic and acidic residues" evidence="3">
    <location>
        <begin position="1"/>
        <end position="34"/>
    </location>
</feature>
<dbReference type="EMBL" id="LGRB01000008">
    <property type="protein sequence ID" value="OCT53180.1"/>
    <property type="molecule type" value="Genomic_DNA"/>
</dbReference>
<feature type="region of interest" description="Disordered" evidence="3">
    <location>
        <begin position="1"/>
        <end position="82"/>
    </location>
</feature>
<feature type="compositionally biased region" description="Polar residues" evidence="3">
    <location>
        <begin position="60"/>
        <end position="70"/>
    </location>
</feature>
<evidence type="ECO:0000256" key="1">
    <source>
        <dbReference type="ARBA" id="ARBA00004496"/>
    </source>
</evidence>